<evidence type="ECO:0000259" key="2">
    <source>
        <dbReference type="Pfam" id="PF18602"/>
    </source>
</evidence>
<dbReference type="Gene3D" id="1.10.890.40">
    <property type="match status" value="1"/>
</dbReference>
<dbReference type="RefSeq" id="WP_153319031.1">
    <property type="nucleotide sequence ID" value="NZ_CP136275.1"/>
</dbReference>
<evidence type="ECO:0000256" key="1">
    <source>
        <dbReference type="SAM" id="SignalP"/>
    </source>
</evidence>
<dbReference type="Pfam" id="PF18602">
    <property type="entry name" value="Rap1a"/>
    <property type="match status" value="1"/>
</dbReference>
<dbReference type="InterPro" id="IPR041238">
    <property type="entry name" value="Rap1a"/>
</dbReference>
<feature type="domain" description="Rap1a immunity protein" evidence="2">
    <location>
        <begin position="33"/>
        <end position="102"/>
    </location>
</feature>
<sequence>MKIAALASAGILMAAASDAQASNGIDIERWCENDPAVALAYIEGIIDAYATVGPPIDYCLPKGATYGDVRDAVCKWVSNYPEERHRAGALLVPVALREAWPCNG</sequence>
<evidence type="ECO:0000313" key="3">
    <source>
        <dbReference type="EMBL" id="MQW08443.1"/>
    </source>
</evidence>
<proteinExistence type="predicted"/>
<comment type="caution">
    <text evidence="3">The sequence shown here is derived from an EMBL/GenBank/DDBJ whole genome shotgun (WGS) entry which is preliminary data.</text>
</comment>
<feature type="signal peptide" evidence="1">
    <location>
        <begin position="1"/>
        <end position="21"/>
    </location>
</feature>
<feature type="chain" id="PRO_5025373126" description="Rap1a immunity protein domain-containing protein" evidence="1">
    <location>
        <begin position="22"/>
        <end position="104"/>
    </location>
</feature>
<name>A0A6A7ZZZ4_RHIML</name>
<reference evidence="3" key="1">
    <citation type="journal article" date="2013" name="Genome Biol.">
        <title>Comparative genomics of the core and accessory genomes of 48 Sinorhizobium strains comprising five genospecies.</title>
        <authorList>
            <person name="Sugawara M."/>
            <person name="Epstein B."/>
            <person name="Badgley B.D."/>
            <person name="Unno T."/>
            <person name="Xu L."/>
            <person name="Reese J."/>
            <person name="Gyaneshwar P."/>
            <person name="Denny R."/>
            <person name="Mudge J."/>
            <person name="Bharti A.K."/>
            <person name="Farmer A.D."/>
            <person name="May G.D."/>
            <person name="Woodward J.E."/>
            <person name="Medigue C."/>
            <person name="Vallenet D."/>
            <person name="Lajus A."/>
            <person name="Rouy Z."/>
            <person name="Martinez-Vaz B."/>
            <person name="Tiffin P."/>
            <person name="Young N.D."/>
            <person name="Sadowsky M.J."/>
        </authorList>
    </citation>
    <scope>NUCLEOTIDE SEQUENCE</scope>
    <source>
        <strain evidence="3">M30</strain>
    </source>
</reference>
<protein>
    <recommendedName>
        <fullName evidence="2">Rap1a immunity protein domain-containing protein</fullName>
    </recommendedName>
</protein>
<keyword evidence="1" id="KW-0732">Signal</keyword>
<accession>A0A6A7ZZZ4</accession>
<gene>
    <name evidence="3" type="ORF">GHK45_33395</name>
</gene>
<dbReference type="EMBL" id="WISP01000220">
    <property type="protein sequence ID" value="MQW08443.1"/>
    <property type="molecule type" value="Genomic_DNA"/>
</dbReference>
<dbReference type="AlphaFoldDB" id="A0A6A7ZZZ4"/>
<organism evidence="3">
    <name type="scientific">Rhizobium meliloti</name>
    <name type="common">Ensifer meliloti</name>
    <name type="synonym">Sinorhizobium meliloti</name>
    <dbReference type="NCBI Taxonomy" id="382"/>
    <lineage>
        <taxon>Bacteria</taxon>
        <taxon>Pseudomonadati</taxon>
        <taxon>Pseudomonadota</taxon>
        <taxon>Alphaproteobacteria</taxon>
        <taxon>Hyphomicrobiales</taxon>
        <taxon>Rhizobiaceae</taxon>
        <taxon>Sinorhizobium/Ensifer group</taxon>
        <taxon>Sinorhizobium</taxon>
    </lineage>
</organism>